<dbReference type="GO" id="GO:0005524">
    <property type="term" value="F:ATP binding"/>
    <property type="evidence" value="ECO:0007669"/>
    <property type="project" value="InterPro"/>
</dbReference>
<protein>
    <recommendedName>
        <fullName evidence="1">Protein kinase domain-containing protein</fullName>
    </recommendedName>
</protein>
<gene>
    <name evidence="2" type="primary">ga23455</name>
    <name evidence="2" type="ORF">PR202_ga23455</name>
</gene>
<accession>A0AAV5D5S4</accession>
<evidence type="ECO:0000313" key="3">
    <source>
        <dbReference type="Proteomes" id="UP001054889"/>
    </source>
</evidence>
<dbReference type="EMBL" id="BQKI01000012">
    <property type="protein sequence ID" value="GJN05791.1"/>
    <property type="molecule type" value="Genomic_DNA"/>
</dbReference>
<dbReference type="PROSITE" id="PS50011">
    <property type="entry name" value="PROTEIN_KINASE_DOM"/>
    <property type="match status" value="1"/>
</dbReference>
<keyword evidence="3" id="KW-1185">Reference proteome</keyword>
<dbReference type="InterPro" id="IPR011009">
    <property type="entry name" value="Kinase-like_dom_sf"/>
</dbReference>
<dbReference type="PANTHER" id="PTHR45707:SF71">
    <property type="entry name" value="PROTEIN KINASE DOMAIN-CONTAINING PROTEIN"/>
    <property type="match status" value="1"/>
</dbReference>
<dbReference type="Proteomes" id="UP001054889">
    <property type="component" value="Unassembled WGS sequence"/>
</dbReference>
<reference evidence="2" key="2">
    <citation type="submission" date="2021-12" db="EMBL/GenBank/DDBJ databases">
        <title>Resequencing data analysis of finger millet.</title>
        <authorList>
            <person name="Hatakeyama M."/>
            <person name="Aluri S."/>
            <person name="Balachadran M.T."/>
            <person name="Sivarajan S.R."/>
            <person name="Poveda L."/>
            <person name="Shimizu-Inatsugi R."/>
            <person name="Schlapbach R."/>
            <person name="Sreeman S.M."/>
            <person name="Shimizu K.K."/>
        </authorList>
    </citation>
    <scope>NUCLEOTIDE SEQUENCE</scope>
</reference>
<sequence length="119" mass="13534">MDLKPANILLDENMVPKIADFGLARLFGEEQTRTCTKSCEGTVGYMAPEYINRGIITKSLDIFSLGVIIIEIVTGHKEYPEVTETSSEEFTEIVRKLSFYTVKDNHITFSPSRIIFYVF</sequence>
<evidence type="ECO:0000259" key="1">
    <source>
        <dbReference type="PROSITE" id="PS50011"/>
    </source>
</evidence>
<evidence type="ECO:0000313" key="2">
    <source>
        <dbReference type="EMBL" id="GJN05791.1"/>
    </source>
</evidence>
<dbReference type="SUPFAM" id="SSF56112">
    <property type="entry name" value="Protein kinase-like (PK-like)"/>
    <property type="match status" value="1"/>
</dbReference>
<dbReference type="GO" id="GO:0004672">
    <property type="term" value="F:protein kinase activity"/>
    <property type="evidence" value="ECO:0007669"/>
    <property type="project" value="InterPro"/>
</dbReference>
<dbReference type="PANTHER" id="PTHR45707">
    <property type="entry name" value="C2 CALCIUM/LIPID-BINDING PLANT PHOSPHORIBOSYLTRANSFERASE FAMILY PROTEIN"/>
    <property type="match status" value="1"/>
</dbReference>
<feature type="domain" description="Protein kinase" evidence="1">
    <location>
        <begin position="1"/>
        <end position="119"/>
    </location>
</feature>
<dbReference type="Gene3D" id="1.10.510.10">
    <property type="entry name" value="Transferase(Phosphotransferase) domain 1"/>
    <property type="match status" value="1"/>
</dbReference>
<organism evidence="2 3">
    <name type="scientific">Eleusine coracana subsp. coracana</name>
    <dbReference type="NCBI Taxonomy" id="191504"/>
    <lineage>
        <taxon>Eukaryota</taxon>
        <taxon>Viridiplantae</taxon>
        <taxon>Streptophyta</taxon>
        <taxon>Embryophyta</taxon>
        <taxon>Tracheophyta</taxon>
        <taxon>Spermatophyta</taxon>
        <taxon>Magnoliopsida</taxon>
        <taxon>Liliopsida</taxon>
        <taxon>Poales</taxon>
        <taxon>Poaceae</taxon>
        <taxon>PACMAD clade</taxon>
        <taxon>Chloridoideae</taxon>
        <taxon>Cynodonteae</taxon>
        <taxon>Eleusininae</taxon>
        <taxon>Eleusine</taxon>
    </lineage>
</organism>
<dbReference type="AlphaFoldDB" id="A0AAV5D5S4"/>
<name>A0AAV5D5S4_ELECO</name>
<dbReference type="InterPro" id="IPR000719">
    <property type="entry name" value="Prot_kinase_dom"/>
</dbReference>
<dbReference type="Pfam" id="PF00069">
    <property type="entry name" value="Pkinase"/>
    <property type="match status" value="1"/>
</dbReference>
<comment type="caution">
    <text evidence="2">The sequence shown here is derived from an EMBL/GenBank/DDBJ whole genome shotgun (WGS) entry which is preliminary data.</text>
</comment>
<proteinExistence type="predicted"/>
<reference evidence="2" key="1">
    <citation type="journal article" date="2018" name="DNA Res.">
        <title>Multiple hybrid de novo genome assembly of finger millet, an orphan allotetraploid crop.</title>
        <authorList>
            <person name="Hatakeyama M."/>
            <person name="Aluri S."/>
            <person name="Balachadran M.T."/>
            <person name="Sivarajan S.R."/>
            <person name="Patrignani A."/>
            <person name="Gruter S."/>
            <person name="Poveda L."/>
            <person name="Shimizu-Inatsugi R."/>
            <person name="Baeten J."/>
            <person name="Francoijs K.J."/>
            <person name="Nataraja K.N."/>
            <person name="Reddy Y.A.N."/>
            <person name="Phadnis S."/>
            <person name="Ravikumar R.L."/>
            <person name="Schlapbach R."/>
            <person name="Sreeman S.M."/>
            <person name="Shimizu K.K."/>
        </authorList>
    </citation>
    <scope>NUCLEOTIDE SEQUENCE</scope>
</reference>